<dbReference type="eggNOG" id="COG0174">
    <property type="taxonomic scope" value="Bacteria"/>
</dbReference>
<dbReference type="Pfam" id="PF00120">
    <property type="entry name" value="Gln-synt_C"/>
    <property type="match status" value="1"/>
</dbReference>
<keyword evidence="7" id="KW-0460">Magnesium</keyword>
<feature type="binding site" evidence="7">
    <location>
        <position position="134"/>
    </location>
    <ligand>
        <name>Mg(2+)</name>
        <dbReference type="ChEBI" id="CHEBI:18420"/>
        <label>1</label>
    </ligand>
</feature>
<dbReference type="InterPro" id="IPR004809">
    <property type="entry name" value="Gln_synth_I"/>
</dbReference>
<reference evidence="12 13" key="1">
    <citation type="journal article" date="2014" name="Mol. Plant Microbe Interact.">
        <title>The complete genome sequence of Candidatus Liberibacter americanus, associated with citrus Huanglongbing.</title>
        <authorList>
            <person name="Wulff N.A."/>
            <person name="Zhang S."/>
            <person name="Setubal J.C."/>
            <person name="Almeida N.F."/>
            <person name="Martins E.C."/>
            <person name="Harakava R."/>
            <person name="Kumar D."/>
            <person name="Rangel L.T."/>
            <person name="Foissac X."/>
            <person name="Bove J."/>
            <person name="Gabriel D.W."/>
        </authorList>
    </citation>
    <scope>NUCLEOTIDE SEQUENCE [LARGE SCALE GENOMIC DNA]</scope>
    <source>
        <strain evidence="12 13">Sao Paulo</strain>
    </source>
</reference>
<evidence type="ECO:0000313" key="13">
    <source>
        <dbReference type="Proteomes" id="UP000017862"/>
    </source>
</evidence>
<evidence type="ECO:0000256" key="7">
    <source>
        <dbReference type="PIRSR" id="PIRSR604809-3"/>
    </source>
</evidence>
<dbReference type="GO" id="GO:0016020">
    <property type="term" value="C:membrane"/>
    <property type="evidence" value="ECO:0007669"/>
    <property type="project" value="TreeGrafter"/>
</dbReference>
<dbReference type="KEGG" id="lar:lam_909"/>
<keyword evidence="6" id="KW-0547">Nucleotide-binding</keyword>
<evidence type="ECO:0000256" key="2">
    <source>
        <dbReference type="ARBA" id="ARBA00009897"/>
    </source>
</evidence>
<feature type="binding site" evidence="5">
    <location>
        <position position="339"/>
    </location>
    <ligand>
        <name>L-glutamate</name>
        <dbReference type="ChEBI" id="CHEBI:29985"/>
    </ligand>
</feature>
<dbReference type="NCBIfam" id="TIGR00653">
    <property type="entry name" value="GlnA"/>
    <property type="match status" value="1"/>
</dbReference>
<comment type="cofactor">
    <cofactor evidence="7">
        <name>Mg(2+)</name>
        <dbReference type="ChEBI" id="CHEBI:18420"/>
    </cofactor>
    <text evidence="7">Binds 2 Mg(2+) ions per subunit.</text>
</comment>
<dbReference type="STRING" id="1261131.lam_909"/>
<dbReference type="GO" id="GO:0005524">
    <property type="term" value="F:ATP binding"/>
    <property type="evidence" value="ECO:0007669"/>
    <property type="project" value="UniProtKB-KW"/>
</dbReference>
<keyword evidence="7" id="KW-0479">Metal-binding</keyword>
<comment type="similarity">
    <text evidence="2 8 9">Belongs to the glutamine synthetase family.</text>
</comment>
<evidence type="ECO:0000256" key="5">
    <source>
        <dbReference type="PIRSR" id="PIRSR604809-1"/>
    </source>
</evidence>
<dbReference type="PATRIC" id="fig|1261131.3.peg.871"/>
<evidence type="ECO:0000256" key="8">
    <source>
        <dbReference type="PROSITE-ProRule" id="PRU01330"/>
    </source>
</evidence>
<feature type="domain" description="GS beta-grasp" evidence="10">
    <location>
        <begin position="15"/>
        <end position="99"/>
    </location>
</feature>
<dbReference type="InterPro" id="IPR014746">
    <property type="entry name" value="Gln_synth/guanido_kin_cat_dom"/>
</dbReference>
<feature type="binding site" evidence="5">
    <location>
        <position position="359"/>
    </location>
    <ligand>
        <name>L-glutamate</name>
        <dbReference type="ChEBI" id="CHEBI:29985"/>
    </ligand>
</feature>
<dbReference type="Proteomes" id="UP000017862">
    <property type="component" value="Chromosome"/>
</dbReference>
<dbReference type="HOGENOM" id="CLU_017290_1_2_5"/>
<feature type="binding site" evidence="6">
    <location>
        <position position="339"/>
    </location>
    <ligand>
        <name>ATP</name>
        <dbReference type="ChEBI" id="CHEBI:30616"/>
    </ligand>
</feature>
<dbReference type="GO" id="GO:0019740">
    <property type="term" value="P:nitrogen utilization"/>
    <property type="evidence" value="ECO:0007669"/>
    <property type="project" value="TreeGrafter"/>
</dbReference>
<feature type="binding site" evidence="5">
    <location>
        <begin position="264"/>
        <end position="265"/>
    </location>
    <ligand>
        <name>L-glutamate</name>
        <dbReference type="ChEBI" id="CHEBI:29985"/>
    </ligand>
</feature>
<dbReference type="GO" id="GO:0005737">
    <property type="term" value="C:cytoplasm"/>
    <property type="evidence" value="ECO:0007669"/>
    <property type="project" value="TreeGrafter"/>
</dbReference>
<evidence type="ECO:0000256" key="6">
    <source>
        <dbReference type="PIRSR" id="PIRSR604809-2"/>
    </source>
</evidence>
<accession>U6B8R7</accession>
<evidence type="ECO:0000256" key="9">
    <source>
        <dbReference type="RuleBase" id="RU000384"/>
    </source>
</evidence>
<evidence type="ECO:0000256" key="1">
    <source>
        <dbReference type="ARBA" id="ARBA00003117"/>
    </source>
</evidence>
<evidence type="ECO:0000256" key="4">
    <source>
        <dbReference type="ARBA" id="ARBA00023231"/>
    </source>
</evidence>
<evidence type="ECO:0000259" key="10">
    <source>
        <dbReference type="PROSITE" id="PS51986"/>
    </source>
</evidence>
<evidence type="ECO:0000313" key="12">
    <source>
        <dbReference type="EMBL" id="AHA28241.1"/>
    </source>
</evidence>
<dbReference type="InterPro" id="IPR008147">
    <property type="entry name" value="Gln_synt_N"/>
</dbReference>
<dbReference type="Gene3D" id="3.10.20.70">
    <property type="entry name" value="Glutamine synthetase, N-terminal domain"/>
    <property type="match status" value="1"/>
</dbReference>
<keyword evidence="4" id="KW-0535">Nitrogen fixation</keyword>
<dbReference type="GO" id="GO:0046872">
    <property type="term" value="F:metal ion binding"/>
    <property type="evidence" value="ECO:0007669"/>
    <property type="project" value="UniProtKB-KW"/>
</dbReference>
<gene>
    <name evidence="12" type="primary">glnA</name>
    <name evidence="12" type="ORF">lam_909</name>
</gene>
<protein>
    <submittedName>
        <fullName evidence="12">Glutamine synthase</fullName>
    </submittedName>
</protein>
<dbReference type="GO" id="GO:0004356">
    <property type="term" value="F:glutamine synthetase activity"/>
    <property type="evidence" value="ECO:0007669"/>
    <property type="project" value="InterPro"/>
</dbReference>
<evidence type="ECO:0000259" key="11">
    <source>
        <dbReference type="PROSITE" id="PS51987"/>
    </source>
</evidence>
<keyword evidence="6" id="KW-0067">ATP-binding</keyword>
<sequence>MIDEANKIIQKIKQEDIKFVDFRFTDLKGKFHHISMDSFLISAELLLNGILFDASSIEGWKSVKLSNLVLMPDLKTMHIDPFYAQSTMVLICDIYDSINNKPYSKDPRHIAKKAIEYLKNTKIGDKILLEMETEFFIFDSVNFKVLPEEAGFALESSEFPLIGLNIERNTGNNIDRNNGGYTLPPQDRLHDMRSEIVTSLKNMGVIVTKYHHKENPAQHVMSLQFDTLLHSSDNIQKYKYAVRQVADSYCKTASFMPKPTNSNNGSGIHLNMSIHKNEIPIFAGDAYEGFSNNCLYYIGGIIKHSKAINALTNSSTNSYRRLLYFNDSQIQLGYPNNNRSVSFRIPFDKKISDKQINIRFPDLTSNPYLAPIAILMAGLDGIKNQINPRKNIKNTSKIYQKELIKSPKMCNSLRESLENLDKDRDFLKEGNVFDDDLIDSFIEFKMKEVMRLEKSPSPIEFEMYYSI</sequence>
<organism evidence="12 13">
    <name type="scientific">Candidatus Liberibacter americanus str. Sao Paulo</name>
    <dbReference type="NCBI Taxonomy" id="1261131"/>
    <lineage>
        <taxon>Bacteria</taxon>
        <taxon>Pseudomonadati</taxon>
        <taxon>Pseudomonadota</taxon>
        <taxon>Alphaproteobacteria</taxon>
        <taxon>Hyphomicrobiales</taxon>
        <taxon>Rhizobiaceae</taxon>
        <taxon>Liberibacter</taxon>
    </lineage>
</organism>
<dbReference type="SUPFAM" id="SSF54368">
    <property type="entry name" value="Glutamine synthetase, N-terminal domain"/>
    <property type="match status" value="1"/>
</dbReference>
<dbReference type="Pfam" id="PF03951">
    <property type="entry name" value="Gln-synt_N"/>
    <property type="match status" value="1"/>
</dbReference>
<dbReference type="SMART" id="SM01230">
    <property type="entry name" value="Gln-synt_C"/>
    <property type="match status" value="1"/>
</dbReference>
<feature type="domain" description="GS catalytic" evidence="11">
    <location>
        <begin position="107"/>
        <end position="467"/>
    </location>
</feature>
<dbReference type="EMBL" id="CP006604">
    <property type="protein sequence ID" value="AHA28241.1"/>
    <property type="molecule type" value="Genomic_DNA"/>
</dbReference>
<comment type="subunit">
    <text evidence="3">Oligomer of 12 subunits arranged in the form of two hexameric ring.</text>
</comment>
<name>U6B8R7_9HYPH</name>
<proteinExistence type="inferred from homology"/>
<dbReference type="Gene3D" id="3.30.590.10">
    <property type="entry name" value="Glutamine synthetase/guanido kinase, catalytic domain"/>
    <property type="match status" value="1"/>
</dbReference>
<dbReference type="PROSITE" id="PS51986">
    <property type="entry name" value="GS_BETA_GRASP"/>
    <property type="match status" value="1"/>
</dbReference>
<feature type="binding site" evidence="7">
    <location>
        <position position="269"/>
    </location>
    <ligand>
        <name>Mg(2+)</name>
        <dbReference type="ChEBI" id="CHEBI:18420"/>
        <label>1</label>
    </ligand>
</feature>
<keyword evidence="13" id="KW-1185">Reference proteome</keyword>
<dbReference type="PANTHER" id="PTHR43407">
    <property type="entry name" value="GLUTAMINE SYNTHETASE"/>
    <property type="match status" value="1"/>
</dbReference>
<dbReference type="AlphaFoldDB" id="U6B8R7"/>
<dbReference type="GO" id="GO:0006542">
    <property type="term" value="P:glutamine biosynthetic process"/>
    <property type="evidence" value="ECO:0007669"/>
    <property type="project" value="InterPro"/>
</dbReference>
<dbReference type="InterPro" id="IPR008146">
    <property type="entry name" value="Gln_synth_cat_dom"/>
</dbReference>
<comment type="function">
    <text evidence="1">Catalyzes the ATP-dependent biosynthesis of glutamine from glutamate and ammonia.</text>
</comment>
<feature type="binding site" evidence="5">
    <location>
        <position position="321"/>
    </location>
    <ligand>
        <name>L-glutamate</name>
        <dbReference type="ChEBI" id="CHEBI:29985"/>
    </ligand>
</feature>
<dbReference type="SUPFAM" id="SSF55931">
    <property type="entry name" value="Glutamine synthetase/guanido kinase"/>
    <property type="match status" value="1"/>
</dbReference>
<evidence type="ECO:0000256" key="3">
    <source>
        <dbReference type="ARBA" id="ARBA00011258"/>
    </source>
</evidence>
<dbReference type="PROSITE" id="PS51987">
    <property type="entry name" value="GS_CATALYTIC"/>
    <property type="match status" value="1"/>
</dbReference>
<dbReference type="InterPro" id="IPR036651">
    <property type="entry name" value="Gln_synt_N_sf"/>
</dbReference>
<feature type="binding site" evidence="7">
    <location>
        <position position="132"/>
    </location>
    <ligand>
        <name>Mg(2+)</name>
        <dbReference type="ChEBI" id="CHEBI:18420"/>
        <label>1</label>
    </ligand>
</feature>
<dbReference type="PANTHER" id="PTHR43407:SF2">
    <property type="entry name" value="GLUTAMINE SYNTHETASE"/>
    <property type="match status" value="1"/>
</dbReference>